<dbReference type="AlphaFoldDB" id="A0A8H6Y619"/>
<dbReference type="InterPro" id="IPR032675">
    <property type="entry name" value="LRR_dom_sf"/>
</dbReference>
<sequence>MASLIDHTKGIPPEILAKILVLALAPDNPPWLLAHICSRWRAIIFSLPELWCSLKIPSGMAVIPSTISLVSAYLERSRQLPLKLTLNAALPQRLLDPLIGQLKRWETVFFHNLDDEAWRTIFATLQSHSTHFSCLNHLVFRSCVRVPENPLGITFPNVTTLQLASSSLDTLKHFSTPHLALLWVHNSVDMSLQHVCSFLQRTSETITHFGWFSCYVPDLELIALLQLLPNLTELRLDWGSATSITDEFLVGLHSQLTVPCVAPKLEWLFLDGVLHGSPDFLVDVLWSRCPNDGNNKIACDPLRFIQLKPCRELDAEVMERFRALADGGIEVIVFEWPPRKFVRFDPPANRRG</sequence>
<dbReference type="Proteomes" id="UP000620124">
    <property type="component" value="Unassembled WGS sequence"/>
</dbReference>
<dbReference type="OrthoDB" id="2932496at2759"/>
<protein>
    <submittedName>
        <fullName evidence="1">F-box domain-containing protein</fullName>
    </submittedName>
</protein>
<dbReference type="SUPFAM" id="SSF52047">
    <property type="entry name" value="RNI-like"/>
    <property type="match status" value="1"/>
</dbReference>
<dbReference type="EMBL" id="JACAZI010000009">
    <property type="protein sequence ID" value="KAF7352534.1"/>
    <property type="molecule type" value="Genomic_DNA"/>
</dbReference>
<dbReference type="Gene3D" id="3.80.10.10">
    <property type="entry name" value="Ribonuclease Inhibitor"/>
    <property type="match status" value="1"/>
</dbReference>
<organism evidence="1 2">
    <name type="scientific">Mycena venus</name>
    <dbReference type="NCBI Taxonomy" id="2733690"/>
    <lineage>
        <taxon>Eukaryota</taxon>
        <taxon>Fungi</taxon>
        <taxon>Dikarya</taxon>
        <taxon>Basidiomycota</taxon>
        <taxon>Agaricomycotina</taxon>
        <taxon>Agaricomycetes</taxon>
        <taxon>Agaricomycetidae</taxon>
        <taxon>Agaricales</taxon>
        <taxon>Marasmiineae</taxon>
        <taxon>Mycenaceae</taxon>
        <taxon>Mycena</taxon>
    </lineage>
</organism>
<evidence type="ECO:0000313" key="2">
    <source>
        <dbReference type="Proteomes" id="UP000620124"/>
    </source>
</evidence>
<keyword evidence="2" id="KW-1185">Reference proteome</keyword>
<accession>A0A8H6Y619</accession>
<reference evidence="1" key="1">
    <citation type="submission" date="2020-05" db="EMBL/GenBank/DDBJ databases">
        <title>Mycena genomes resolve the evolution of fungal bioluminescence.</title>
        <authorList>
            <person name="Tsai I.J."/>
        </authorList>
    </citation>
    <scope>NUCLEOTIDE SEQUENCE</scope>
    <source>
        <strain evidence="1">CCC161011</strain>
    </source>
</reference>
<name>A0A8H6Y619_9AGAR</name>
<proteinExistence type="predicted"/>
<evidence type="ECO:0000313" key="1">
    <source>
        <dbReference type="EMBL" id="KAF7352534.1"/>
    </source>
</evidence>
<gene>
    <name evidence="1" type="ORF">MVEN_01218500</name>
</gene>
<comment type="caution">
    <text evidence="1">The sequence shown here is derived from an EMBL/GenBank/DDBJ whole genome shotgun (WGS) entry which is preliminary data.</text>
</comment>